<dbReference type="Proteomes" id="UP000189796">
    <property type="component" value="Chromosome I"/>
</dbReference>
<accession>A0A1M5NJL6</accession>
<dbReference type="AlphaFoldDB" id="A0A1M5NJL6"/>
<name>A0A1M5NJL6_9BRAD</name>
<evidence type="ECO:0000313" key="2">
    <source>
        <dbReference type="Proteomes" id="UP000189796"/>
    </source>
</evidence>
<dbReference type="RefSeq" id="WP_079601971.1">
    <property type="nucleotide sequence ID" value="NZ_LT670817.1"/>
</dbReference>
<gene>
    <name evidence="1" type="ORF">SAMN05443248_3023</name>
</gene>
<evidence type="ECO:0000313" key="1">
    <source>
        <dbReference type="EMBL" id="SHG89784.1"/>
    </source>
</evidence>
<protein>
    <submittedName>
        <fullName evidence="1">Uncharacterized protein</fullName>
    </submittedName>
</protein>
<proteinExistence type="predicted"/>
<organism evidence="1 2">
    <name type="scientific">Bradyrhizobium erythrophlei</name>
    <dbReference type="NCBI Taxonomy" id="1437360"/>
    <lineage>
        <taxon>Bacteria</taxon>
        <taxon>Pseudomonadati</taxon>
        <taxon>Pseudomonadota</taxon>
        <taxon>Alphaproteobacteria</taxon>
        <taxon>Hyphomicrobiales</taxon>
        <taxon>Nitrobacteraceae</taxon>
        <taxon>Bradyrhizobium</taxon>
    </lineage>
</organism>
<sequence length="80" mass="8863">MHIQFEGLADYPFYAVAVCPNENDNWFCAGQSRAAALAAFEVGLKQFPKPAYRVVARFDPERLKKDLALFAMPSPSGCAH</sequence>
<dbReference type="EMBL" id="LT670817">
    <property type="protein sequence ID" value="SHG89784.1"/>
    <property type="molecule type" value="Genomic_DNA"/>
</dbReference>
<reference evidence="1 2" key="1">
    <citation type="submission" date="2016-11" db="EMBL/GenBank/DDBJ databases">
        <authorList>
            <person name="Jaros S."/>
            <person name="Januszkiewicz K."/>
            <person name="Wedrychowicz H."/>
        </authorList>
    </citation>
    <scope>NUCLEOTIDE SEQUENCE [LARGE SCALE GENOMIC DNA]</scope>
    <source>
        <strain evidence="1 2">GAS138</strain>
    </source>
</reference>